<dbReference type="GeneID" id="116189777"/>
<dbReference type="OrthoDB" id="205623at2759"/>
<evidence type="ECO:0000256" key="3">
    <source>
        <dbReference type="RuleBase" id="RU361155"/>
    </source>
</evidence>
<organism evidence="4 5">
    <name type="scientific">Punica granatum</name>
    <name type="common">Pomegranate</name>
    <dbReference type="NCBI Taxonomy" id="22663"/>
    <lineage>
        <taxon>Eukaryota</taxon>
        <taxon>Viridiplantae</taxon>
        <taxon>Streptophyta</taxon>
        <taxon>Embryophyta</taxon>
        <taxon>Tracheophyta</taxon>
        <taxon>Spermatophyta</taxon>
        <taxon>Magnoliopsida</taxon>
        <taxon>eudicotyledons</taxon>
        <taxon>Gunneridae</taxon>
        <taxon>Pentapetalae</taxon>
        <taxon>rosids</taxon>
        <taxon>malvids</taxon>
        <taxon>Myrtales</taxon>
        <taxon>Lythraceae</taxon>
        <taxon>Punica</taxon>
    </lineage>
</organism>
<name>A0A2I0KH33_PUNGR</name>
<dbReference type="PANTHER" id="PTHR11783">
    <property type="entry name" value="SULFOTRANSFERASE SULT"/>
    <property type="match status" value="1"/>
</dbReference>
<evidence type="ECO:0000313" key="4">
    <source>
        <dbReference type="EMBL" id="PKI67794.1"/>
    </source>
</evidence>
<accession>A0A2I0KH33</accession>
<dbReference type="EMBL" id="PGOL01000587">
    <property type="protein sequence ID" value="PKI67794.1"/>
    <property type="molecule type" value="Genomic_DNA"/>
</dbReference>
<dbReference type="InterPro" id="IPR000863">
    <property type="entry name" value="Sulfotransferase_dom"/>
</dbReference>
<keyword evidence="5" id="KW-1185">Reference proteome</keyword>
<dbReference type="Proteomes" id="UP000233551">
    <property type="component" value="Unassembled WGS sequence"/>
</dbReference>
<evidence type="ECO:0000313" key="5">
    <source>
        <dbReference type="Proteomes" id="UP000233551"/>
    </source>
</evidence>
<dbReference type="InterPro" id="IPR027417">
    <property type="entry name" value="P-loop_NTPase"/>
</dbReference>
<dbReference type="AlphaFoldDB" id="A0A2I0KH33"/>
<dbReference type="SUPFAM" id="SSF52540">
    <property type="entry name" value="P-loop containing nucleoside triphosphate hydrolases"/>
    <property type="match status" value="1"/>
</dbReference>
<proteinExistence type="inferred from homology"/>
<evidence type="ECO:0000256" key="2">
    <source>
        <dbReference type="ARBA" id="ARBA00022679"/>
    </source>
</evidence>
<gene>
    <name evidence="4" type="ORF">CRG98_011814</name>
</gene>
<dbReference type="Pfam" id="PF00685">
    <property type="entry name" value="Sulfotransfer_1"/>
    <property type="match status" value="1"/>
</dbReference>
<comment type="similarity">
    <text evidence="1 3">Belongs to the sulfotransferase 1 family.</text>
</comment>
<dbReference type="Gene3D" id="3.40.50.300">
    <property type="entry name" value="P-loop containing nucleotide triphosphate hydrolases"/>
    <property type="match status" value="1"/>
</dbReference>
<dbReference type="EC" id="2.8.2.-" evidence="3"/>
<comment type="caution">
    <text evidence="4">The sequence shown here is derived from an EMBL/GenBank/DDBJ whole genome shotgun (WGS) entry which is preliminary data.</text>
</comment>
<reference evidence="4 5" key="1">
    <citation type="submission" date="2017-11" db="EMBL/GenBank/DDBJ databases">
        <title>De-novo sequencing of pomegranate (Punica granatum L.) genome.</title>
        <authorList>
            <person name="Akparov Z."/>
            <person name="Amiraslanov A."/>
            <person name="Hajiyeva S."/>
            <person name="Abbasov M."/>
            <person name="Kaur K."/>
            <person name="Hamwieh A."/>
            <person name="Solovyev V."/>
            <person name="Salamov A."/>
            <person name="Braich B."/>
            <person name="Kosarev P."/>
            <person name="Mahmoud A."/>
            <person name="Hajiyev E."/>
            <person name="Babayeva S."/>
            <person name="Izzatullayeva V."/>
            <person name="Mammadov A."/>
            <person name="Mammadov A."/>
            <person name="Sharifova S."/>
            <person name="Ojaghi J."/>
            <person name="Eynullazada K."/>
            <person name="Bayramov B."/>
            <person name="Abdulazimova A."/>
            <person name="Shahmuradov I."/>
        </authorList>
    </citation>
    <scope>NUCLEOTIDE SEQUENCE [LARGE SCALE GENOMIC DNA]</scope>
    <source>
        <strain evidence="5">cv. AG2017</strain>
        <tissue evidence="4">Leaf</tissue>
    </source>
</reference>
<keyword evidence="2 3" id="KW-0808">Transferase</keyword>
<protein>
    <recommendedName>
        <fullName evidence="3">Sulfotransferase</fullName>
        <ecNumber evidence="3">2.8.2.-</ecNumber>
    </recommendedName>
</protein>
<dbReference type="GO" id="GO:0008146">
    <property type="term" value="F:sulfotransferase activity"/>
    <property type="evidence" value="ECO:0007669"/>
    <property type="project" value="InterPro"/>
</dbReference>
<sequence>MANNHPNSPLTPSSSRERKLGHQENDHVDLDELISALPREKGFGSLTLILYRNFWCPSKVFPAVHSFCRHFMARDSEIILACKPKSGTTWLKALAFSALRRDVFPPSTASHPLMSSNPHELVPFFEYTVYGQAGELLDLGSFSTPRLLATHIPHDSLPESVRQSGCRVIYICRNPLDTIVSFWHFAGQVWPKVWSSGQSPKEEYFDYCCRGIEGFGPFWDHILGYWKASLEGPNRVLFLKYEDLKEDTAGNLKRIAEFMGVPFSEEEEGDGVIEEIVKLCSLSSLKELEVNKTGKRAISFIDNNTYFRKGEIGDWVNHLTPAMAEKLESIMEEKLSPFGLKFRVK</sequence>
<evidence type="ECO:0000256" key="1">
    <source>
        <dbReference type="ARBA" id="ARBA00005771"/>
    </source>
</evidence>